<keyword evidence="7" id="KW-0378">Hydrolase</keyword>
<dbReference type="GO" id="GO:0016020">
    <property type="term" value="C:membrane"/>
    <property type="evidence" value="ECO:0007669"/>
    <property type="project" value="UniProtKB-SubCell"/>
</dbReference>
<evidence type="ECO:0000256" key="4">
    <source>
        <dbReference type="ARBA" id="ARBA00013040"/>
    </source>
</evidence>
<keyword evidence="6" id="KW-0732">Signal</keyword>
<evidence type="ECO:0000256" key="10">
    <source>
        <dbReference type="ARBA" id="ARBA00043668"/>
    </source>
</evidence>
<comment type="caution">
    <text evidence="14">The sequence shown here is derived from an EMBL/GenBank/DDBJ whole genome shotgun (WGS) entry which is preliminary data.</text>
</comment>
<dbReference type="AlphaFoldDB" id="A0A917KVW9"/>
<dbReference type="Proteomes" id="UP000657574">
    <property type="component" value="Unassembled WGS sequence"/>
</dbReference>
<comment type="similarity">
    <text evidence="2">Belongs to the histidine acid phosphatase family. MINPP1 subfamily.</text>
</comment>
<dbReference type="GO" id="GO:0034417">
    <property type="term" value="F:bisphosphoglycerate 3-phosphatase activity"/>
    <property type="evidence" value="ECO:0007669"/>
    <property type="project" value="UniProtKB-EC"/>
</dbReference>
<dbReference type="SUPFAM" id="SSF53254">
    <property type="entry name" value="Phosphoglycerate mutase-like"/>
    <property type="match status" value="1"/>
</dbReference>
<dbReference type="InterPro" id="IPR000560">
    <property type="entry name" value="His_Pase_clade-2"/>
</dbReference>
<evidence type="ECO:0000256" key="12">
    <source>
        <dbReference type="ARBA" id="ARBA00043691"/>
    </source>
</evidence>
<evidence type="ECO:0000256" key="11">
    <source>
        <dbReference type="ARBA" id="ARBA00043671"/>
    </source>
</evidence>
<dbReference type="Gene3D" id="3.40.50.1240">
    <property type="entry name" value="Phosphoglycerate mutase-like"/>
    <property type="match status" value="1"/>
</dbReference>
<evidence type="ECO:0000256" key="1">
    <source>
        <dbReference type="ARBA" id="ARBA00004370"/>
    </source>
</evidence>
<evidence type="ECO:0000256" key="2">
    <source>
        <dbReference type="ARBA" id="ARBA00008422"/>
    </source>
</evidence>
<evidence type="ECO:0000256" key="7">
    <source>
        <dbReference type="ARBA" id="ARBA00022801"/>
    </source>
</evidence>
<evidence type="ECO:0000313" key="15">
    <source>
        <dbReference type="Proteomes" id="UP000657574"/>
    </source>
</evidence>
<accession>A0A917KVW9</accession>
<organism evidence="14 15">
    <name type="scientific">Streptomyces brasiliensis</name>
    <dbReference type="NCBI Taxonomy" id="1954"/>
    <lineage>
        <taxon>Bacteria</taxon>
        <taxon>Bacillati</taxon>
        <taxon>Actinomycetota</taxon>
        <taxon>Actinomycetes</taxon>
        <taxon>Kitasatosporales</taxon>
        <taxon>Streptomycetaceae</taxon>
        <taxon>Streptomyces</taxon>
    </lineage>
</organism>
<comment type="subcellular location">
    <subcellularLocation>
        <location evidence="1">Membrane</location>
    </subcellularLocation>
</comment>
<proteinExistence type="inferred from homology"/>
<dbReference type="InterPro" id="IPR029033">
    <property type="entry name" value="His_PPase_superfam"/>
</dbReference>
<dbReference type="EC" id="3.1.3.62" evidence="4"/>
<comment type="catalytic activity">
    <reaction evidence="12">
        <text>1D-myo-inositol hexakisphosphate + H2O = 1D-myo-inositol 1,2,4,5,6-pentakisphosphate + phosphate</text>
        <dbReference type="Rhea" id="RHEA:16989"/>
        <dbReference type="ChEBI" id="CHEBI:15377"/>
        <dbReference type="ChEBI" id="CHEBI:43474"/>
        <dbReference type="ChEBI" id="CHEBI:57798"/>
        <dbReference type="ChEBI" id="CHEBI:58130"/>
        <dbReference type="EC" id="3.1.3.62"/>
    </reaction>
    <physiologicalReaction direction="left-to-right" evidence="12">
        <dbReference type="Rhea" id="RHEA:16990"/>
    </physiologicalReaction>
</comment>
<dbReference type="EC" id="3.1.3.80" evidence="3"/>
<comment type="catalytic activity">
    <reaction evidence="11">
        <text>1D-myo-inositol 1,2,4,5,6-pentakisphosphate + H2O = 1D-myo-inositol 1,2,5,6-tetrakisphosphate + phosphate</text>
        <dbReference type="Rhea" id="RHEA:77115"/>
        <dbReference type="ChEBI" id="CHEBI:15377"/>
        <dbReference type="ChEBI" id="CHEBI:43474"/>
        <dbReference type="ChEBI" id="CHEBI:57798"/>
        <dbReference type="ChEBI" id="CHEBI:195535"/>
        <dbReference type="EC" id="3.1.3.62"/>
    </reaction>
    <physiologicalReaction direction="left-to-right" evidence="11">
        <dbReference type="Rhea" id="RHEA:77116"/>
    </physiologicalReaction>
</comment>
<evidence type="ECO:0000256" key="3">
    <source>
        <dbReference type="ARBA" id="ARBA00012976"/>
    </source>
</evidence>
<evidence type="ECO:0000256" key="6">
    <source>
        <dbReference type="ARBA" id="ARBA00022729"/>
    </source>
</evidence>
<keyword evidence="15" id="KW-1185">Reference proteome</keyword>
<evidence type="ECO:0000256" key="5">
    <source>
        <dbReference type="ARBA" id="ARBA00018097"/>
    </source>
</evidence>
<reference evidence="14" key="1">
    <citation type="journal article" date="2014" name="Int. J. Syst. Evol. Microbiol.">
        <title>Complete genome sequence of Corynebacterium casei LMG S-19264T (=DSM 44701T), isolated from a smear-ripened cheese.</title>
        <authorList>
            <consortium name="US DOE Joint Genome Institute (JGI-PGF)"/>
            <person name="Walter F."/>
            <person name="Albersmeier A."/>
            <person name="Kalinowski J."/>
            <person name="Ruckert C."/>
        </authorList>
    </citation>
    <scope>NUCLEOTIDE SEQUENCE</scope>
    <source>
        <strain evidence="14">JCM 3086</strain>
    </source>
</reference>
<dbReference type="PANTHER" id="PTHR20963">
    <property type="entry name" value="MULTIPLE INOSITOL POLYPHOSPHATE PHOSPHATASE-RELATED"/>
    <property type="match status" value="1"/>
</dbReference>
<evidence type="ECO:0000256" key="9">
    <source>
        <dbReference type="ARBA" id="ARBA00031642"/>
    </source>
</evidence>
<reference evidence="14" key="2">
    <citation type="submission" date="2020-09" db="EMBL/GenBank/DDBJ databases">
        <authorList>
            <person name="Sun Q."/>
            <person name="Ohkuma M."/>
        </authorList>
    </citation>
    <scope>NUCLEOTIDE SEQUENCE</scope>
    <source>
        <strain evidence="14">JCM 3086</strain>
    </source>
</reference>
<evidence type="ECO:0000313" key="14">
    <source>
        <dbReference type="EMBL" id="GGJ28479.1"/>
    </source>
</evidence>
<keyword evidence="8" id="KW-0472">Membrane</keyword>
<dbReference type="PANTHER" id="PTHR20963:SF8">
    <property type="entry name" value="MULTIPLE INOSITOL POLYPHOSPHATE PHOSPHATASE 1"/>
    <property type="match status" value="1"/>
</dbReference>
<comment type="catalytic activity">
    <reaction evidence="13">
        <text>(2R)-2,3-bisphosphoglycerate + H2O = (2R)-2-phosphoglycerate + phosphate</text>
        <dbReference type="Rhea" id="RHEA:27381"/>
        <dbReference type="ChEBI" id="CHEBI:15377"/>
        <dbReference type="ChEBI" id="CHEBI:43474"/>
        <dbReference type="ChEBI" id="CHEBI:58248"/>
        <dbReference type="ChEBI" id="CHEBI:58289"/>
        <dbReference type="EC" id="3.1.3.80"/>
    </reaction>
    <physiologicalReaction direction="left-to-right" evidence="13">
        <dbReference type="Rhea" id="RHEA:27382"/>
    </physiologicalReaction>
</comment>
<dbReference type="EMBL" id="BMQA01000014">
    <property type="protein sequence ID" value="GGJ28479.1"/>
    <property type="molecule type" value="Genomic_DNA"/>
</dbReference>
<name>A0A917KVW9_9ACTN</name>
<comment type="catalytic activity">
    <reaction evidence="10">
        <text>1D-myo-inositol 1,2,5,6-tetrakisphosphate + H2O = 1D-myo-inositol 1,2,6-trisphosphate + phosphate</text>
        <dbReference type="Rhea" id="RHEA:77119"/>
        <dbReference type="ChEBI" id="CHEBI:15377"/>
        <dbReference type="ChEBI" id="CHEBI:43474"/>
        <dbReference type="ChEBI" id="CHEBI:195535"/>
        <dbReference type="ChEBI" id="CHEBI:195537"/>
        <dbReference type="EC" id="3.1.3.62"/>
    </reaction>
    <physiologicalReaction direction="left-to-right" evidence="10">
        <dbReference type="Rhea" id="RHEA:77120"/>
    </physiologicalReaction>
</comment>
<evidence type="ECO:0000256" key="13">
    <source>
        <dbReference type="ARBA" id="ARBA00043832"/>
    </source>
</evidence>
<protein>
    <recommendedName>
        <fullName evidence="5">Multiple inositol polyphosphate phosphatase 1</fullName>
        <ecNumber evidence="4">3.1.3.62</ecNumber>
        <ecNumber evidence="3">3.1.3.80</ecNumber>
    </recommendedName>
    <alternativeName>
        <fullName evidence="9">2,3-bisphosphoglycerate 3-phosphatase</fullName>
    </alternativeName>
</protein>
<gene>
    <name evidence="14" type="ORF">GCM10010121_044790</name>
</gene>
<dbReference type="Pfam" id="PF00328">
    <property type="entry name" value="His_Phos_2"/>
    <property type="match status" value="1"/>
</dbReference>
<evidence type="ECO:0000256" key="8">
    <source>
        <dbReference type="ARBA" id="ARBA00023136"/>
    </source>
</evidence>
<sequence>MAGVLLDDLFKKAEAKRDGTSDLGAELRFTHAEEIIPLAALMGLPESTQGVTEEQPFTYATNPWRGSDVAPLGANVQWDLYRKGNSYLVRMLYNEKETAFKAGCVPVSKGSKFYDLDELERCFGRTN</sequence>